<gene>
    <name evidence="2" type="ORF">PIB30_074296</name>
</gene>
<feature type="coiled-coil region" evidence="1">
    <location>
        <begin position="206"/>
        <end position="236"/>
    </location>
</feature>
<evidence type="ECO:0000313" key="3">
    <source>
        <dbReference type="Proteomes" id="UP001341840"/>
    </source>
</evidence>
<name>A0ABU6VRH6_9FABA</name>
<accession>A0ABU6VRH6</accession>
<reference evidence="2 3" key="1">
    <citation type="journal article" date="2023" name="Plants (Basel)">
        <title>Bridging the Gap: Combining Genomics and Transcriptomics Approaches to Understand Stylosanthes scabra, an Orphan Legume from the Brazilian Caatinga.</title>
        <authorList>
            <person name="Ferreira-Neto J.R.C."/>
            <person name="da Silva M.D."/>
            <person name="Binneck E."/>
            <person name="de Melo N.F."/>
            <person name="da Silva R.H."/>
            <person name="de Melo A.L.T.M."/>
            <person name="Pandolfi V."/>
            <person name="Bustamante F.O."/>
            <person name="Brasileiro-Vidal A.C."/>
            <person name="Benko-Iseppon A.M."/>
        </authorList>
    </citation>
    <scope>NUCLEOTIDE SEQUENCE [LARGE SCALE GENOMIC DNA]</scope>
    <source>
        <tissue evidence="2">Leaves</tissue>
    </source>
</reference>
<protein>
    <submittedName>
        <fullName evidence="2">Uncharacterized protein</fullName>
    </submittedName>
</protein>
<proteinExistence type="predicted"/>
<sequence>MEDLSMFQRPRPVALEYEKPETYGTVLIYPLNRLVECGFVGNTAVNPWVGIVCRRQAFARESESLMRTFLARIHNLFGFRYDDLSLSFSRTQGNPELILFATPRTALIKWRRCRGVKHACPNLVGSAKEDGNPAGFVDKVGIREVQRKMEIQLDLLIKLATLVFEHLNNSSNIPQPSNSENLPSQPLSNPWGHIGTLFPCTNQEGREDALLNEEEVESLHENLEEVEDENEVQVVEDVDQKVEDNDKEPKGMEIVHSASSEVTPSKLPSKFQFEWVNLPTLNFIDPQHYALLETDDQLGALDGVLNKKRKESLELNASKSITSGESEFKSYSEHLHKLHNNRAKVGAFSLKKHLGHWQLQEKLVDSHSKGWTNYVWDTGKSFKNHIFWGVITCVGAFRDLLNMGWDPLEPTKSKNCYWSYRAAAPFLWRARKPCVLEQWPWRACVVSLAIFDRSYQAAWRARTLLLVCPHGLRVRAVARVTLGRNSAIRARPRASGRASARPRLLHTKECFQTLFLITLSYNTNSNPLSNFIGLSEHRSLLIG</sequence>
<evidence type="ECO:0000313" key="2">
    <source>
        <dbReference type="EMBL" id="MED6174995.1"/>
    </source>
</evidence>
<dbReference type="EMBL" id="JASCZI010151955">
    <property type="protein sequence ID" value="MED6174995.1"/>
    <property type="molecule type" value="Genomic_DNA"/>
</dbReference>
<organism evidence="2 3">
    <name type="scientific">Stylosanthes scabra</name>
    <dbReference type="NCBI Taxonomy" id="79078"/>
    <lineage>
        <taxon>Eukaryota</taxon>
        <taxon>Viridiplantae</taxon>
        <taxon>Streptophyta</taxon>
        <taxon>Embryophyta</taxon>
        <taxon>Tracheophyta</taxon>
        <taxon>Spermatophyta</taxon>
        <taxon>Magnoliopsida</taxon>
        <taxon>eudicotyledons</taxon>
        <taxon>Gunneridae</taxon>
        <taxon>Pentapetalae</taxon>
        <taxon>rosids</taxon>
        <taxon>fabids</taxon>
        <taxon>Fabales</taxon>
        <taxon>Fabaceae</taxon>
        <taxon>Papilionoideae</taxon>
        <taxon>50 kb inversion clade</taxon>
        <taxon>dalbergioids sensu lato</taxon>
        <taxon>Dalbergieae</taxon>
        <taxon>Pterocarpus clade</taxon>
        <taxon>Stylosanthes</taxon>
    </lineage>
</organism>
<keyword evidence="1" id="KW-0175">Coiled coil</keyword>
<keyword evidence="3" id="KW-1185">Reference proteome</keyword>
<dbReference type="Proteomes" id="UP001341840">
    <property type="component" value="Unassembled WGS sequence"/>
</dbReference>
<comment type="caution">
    <text evidence="2">The sequence shown here is derived from an EMBL/GenBank/DDBJ whole genome shotgun (WGS) entry which is preliminary data.</text>
</comment>
<evidence type="ECO:0000256" key="1">
    <source>
        <dbReference type="SAM" id="Coils"/>
    </source>
</evidence>